<dbReference type="Pfam" id="PF24864">
    <property type="entry name" value="DUF7730"/>
    <property type="match status" value="1"/>
</dbReference>
<sequence>MFGPLVLKHQTVGTDEAPVRLPLQPERRRRLSVYDDRVNGQTQSPFFTKLPGELRNLIYEFAMRPRNPEAVMHVAHDYTLKPLKLVGTKHRCCHCTSTERDLVGFMHPCWADIGRPLWKDNLLALPLTCRMAYVESIDALYKYNTFDLRYTDLLSWLPTALPWIHASRLHSLNSLSLSAIMEFPIRPQAFTEVDTIWASWKGLSRTTYWTESCRALEGLKGLRDLRITIQFWHPSDDLPFAQMMPFPRVLPDDESLYWLLFPLQRVMLDVKVRRFVVALDMEVGSDVREMLGPVPFQIEQRERVELNGYRHRDREYPLWQY</sequence>
<dbReference type="InterPro" id="IPR056632">
    <property type="entry name" value="DUF7730"/>
</dbReference>
<keyword evidence="3" id="KW-1185">Reference proteome</keyword>
<organism evidence="2 3">
    <name type="scientific">Diplodia intermedia</name>
    <dbReference type="NCBI Taxonomy" id="856260"/>
    <lineage>
        <taxon>Eukaryota</taxon>
        <taxon>Fungi</taxon>
        <taxon>Dikarya</taxon>
        <taxon>Ascomycota</taxon>
        <taxon>Pezizomycotina</taxon>
        <taxon>Dothideomycetes</taxon>
        <taxon>Dothideomycetes incertae sedis</taxon>
        <taxon>Botryosphaeriales</taxon>
        <taxon>Botryosphaeriaceae</taxon>
        <taxon>Diplodia</taxon>
    </lineage>
</organism>
<dbReference type="Proteomes" id="UP001521184">
    <property type="component" value="Unassembled WGS sequence"/>
</dbReference>
<reference evidence="2 3" key="1">
    <citation type="journal article" date="2023" name="Plant Dis.">
        <title>First Report of Diplodia intermedia Causing Canker and Dieback Diseases on Apple Trees in Canada.</title>
        <authorList>
            <person name="Ellouze W."/>
            <person name="Ilyukhin E."/>
            <person name="Sulman M."/>
            <person name="Ali S."/>
        </authorList>
    </citation>
    <scope>NUCLEOTIDE SEQUENCE [LARGE SCALE GENOMIC DNA]</scope>
    <source>
        <strain evidence="2 3">M45-28</strain>
    </source>
</reference>
<gene>
    <name evidence="2" type="ORF">SLS58_007779</name>
</gene>
<evidence type="ECO:0000313" key="3">
    <source>
        <dbReference type="Proteomes" id="UP001521184"/>
    </source>
</evidence>
<evidence type="ECO:0000313" key="2">
    <source>
        <dbReference type="EMBL" id="KAL1639579.1"/>
    </source>
</evidence>
<feature type="domain" description="DUF7730" evidence="1">
    <location>
        <begin position="40"/>
        <end position="230"/>
    </location>
</feature>
<dbReference type="PANTHER" id="PTHR38790">
    <property type="entry name" value="2EXR DOMAIN-CONTAINING PROTEIN-RELATED"/>
    <property type="match status" value="1"/>
</dbReference>
<evidence type="ECO:0000259" key="1">
    <source>
        <dbReference type="Pfam" id="PF24864"/>
    </source>
</evidence>
<comment type="caution">
    <text evidence="2">The sequence shown here is derived from an EMBL/GenBank/DDBJ whole genome shotgun (WGS) entry which is preliminary data.</text>
</comment>
<dbReference type="EMBL" id="JAKEKT020000061">
    <property type="protein sequence ID" value="KAL1639579.1"/>
    <property type="molecule type" value="Genomic_DNA"/>
</dbReference>
<proteinExistence type="predicted"/>
<name>A0ABR3TJ90_9PEZI</name>
<accession>A0ABR3TJ90</accession>
<protein>
    <recommendedName>
        <fullName evidence="1">DUF7730 domain-containing protein</fullName>
    </recommendedName>
</protein>